<name>A0A1G2BLZ6_9BACT</name>
<dbReference type="InterPro" id="IPR006195">
    <property type="entry name" value="aa-tRNA-synth_II"/>
</dbReference>
<dbReference type="InterPro" id="IPR002312">
    <property type="entry name" value="Asp/Asn-tRNA-synth_IIb"/>
</dbReference>
<evidence type="ECO:0000313" key="7">
    <source>
        <dbReference type="EMBL" id="OGY89569.1"/>
    </source>
</evidence>
<keyword evidence="2" id="KW-0547">Nucleotide-binding</keyword>
<dbReference type="GO" id="GO:0006421">
    <property type="term" value="P:asparaginyl-tRNA aminoacylation"/>
    <property type="evidence" value="ECO:0007669"/>
    <property type="project" value="TreeGrafter"/>
</dbReference>
<comment type="caution">
    <text evidence="7">The sequence shown here is derived from an EMBL/GenBank/DDBJ whole genome shotgun (WGS) entry which is preliminary data.</text>
</comment>
<dbReference type="PRINTS" id="PR01042">
    <property type="entry name" value="TRNASYNTHASP"/>
</dbReference>
<dbReference type="GO" id="GO:0004812">
    <property type="term" value="F:aminoacyl-tRNA ligase activity"/>
    <property type="evidence" value="ECO:0007669"/>
    <property type="project" value="UniProtKB-KW"/>
</dbReference>
<reference evidence="7 8" key="1">
    <citation type="journal article" date="2016" name="Nat. Commun.">
        <title>Thousands of microbial genomes shed light on interconnected biogeochemical processes in an aquifer system.</title>
        <authorList>
            <person name="Anantharaman K."/>
            <person name="Brown C.T."/>
            <person name="Hug L.A."/>
            <person name="Sharon I."/>
            <person name="Castelle C.J."/>
            <person name="Probst A.J."/>
            <person name="Thomas B.C."/>
            <person name="Singh A."/>
            <person name="Wilkins M.J."/>
            <person name="Karaoz U."/>
            <person name="Brodie E.L."/>
            <person name="Williams K.H."/>
            <person name="Hubbard S.S."/>
            <person name="Banfield J.F."/>
        </authorList>
    </citation>
    <scope>NUCLEOTIDE SEQUENCE [LARGE SCALE GENOMIC DNA]</scope>
</reference>
<keyword evidence="4" id="KW-0648">Protein biosynthesis</keyword>
<dbReference type="SUPFAM" id="SSF55681">
    <property type="entry name" value="Class II aaRS and biotin synthetases"/>
    <property type="match status" value="1"/>
</dbReference>
<dbReference type="AlphaFoldDB" id="A0A1G2BLZ6"/>
<evidence type="ECO:0000256" key="2">
    <source>
        <dbReference type="ARBA" id="ARBA00022741"/>
    </source>
</evidence>
<evidence type="ECO:0000259" key="6">
    <source>
        <dbReference type="PROSITE" id="PS50862"/>
    </source>
</evidence>
<protein>
    <recommendedName>
        <fullName evidence="6">Aminoacyl-transfer RNA synthetases class-II family profile domain-containing protein</fullName>
    </recommendedName>
</protein>
<keyword evidence="5" id="KW-0030">Aminoacyl-tRNA synthetase</keyword>
<feature type="domain" description="Aminoacyl-transfer RNA synthetases class-II family profile" evidence="6">
    <location>
        <begin position="14"/>
        <end position="328"/>
    </location>
</feature>
<dbReference type="InterPro" id="IPR004364">
    <property type="entry name" value="Aa-tRNA-synt_II"/>
</dbReference>
<gene>
    <name evidence="7" type="ORF">A2677_03895</name>
</gene>
<dbReference type="PROSITE" id="PS50862">
    <property type="entry name" value="AA_TRNA_LIGASE_II"/>
    <property type="match status" value="1"/>
</dbReference>
<dbReference type="PANTHER" id="PTHR22594">
    <property type="entry name" value="ASPARTYL/LYSYL-TRNA SYNTHETASE"/>
    <property type="match status" value="1"/>
</dbReference>
<keyword evidence="1" id="KW-0436">Ligase</keyword>
<sequence>MQQKVSTALLEAQVFQAGRKYLTEHGFIELFPPRLVRASGACENVNTLFEVSSNKDFRWFGADDRKHQAYLAQTGQLYLEAFVPYLEKTFCVGPSFRAEAGSDNRHLTEFAMMEIEFKGTFDDLLSYIEGFVYAIAQDLLDLDRRQQNAMGLTPDHDMRLSQVRSVFPKLTYDEAVERLGLSWGDDIDSRKEQELVEQFDNHPLFITRYPDPMYDHGKEIEVEKFFNMLPDPEHPGRVLSADLILPVAGEAVGSAARVHDPKILTHRLENSRMFKRLLGLGGSMDDFSWYIERIKEKTVPHAGCGFGMSRILRWITGTDDIKKAVTFPSNQHQII</sequence>
<dbReference type="Proteomes" id="UP000177817">
    <property type="component" value="Unassembled WGS sequence"/>
</dbReference>
<dbReference type="PANTHER" id="PTHR22594:SF34">
    <property type="entry name" value="ASPARAGINE--TRNA LIGASE, MITOCHONDRIAL-RELATED"/>
    <property type="match status" value="1"/>
</dbReference>
<dbReference type="EMBL" id="MHKK01000030">
    <property type="protein sequence ID" value="OGY89569.1"/>
    <property type="molecule type" value="Genomic_DNA"/>
</dbReference>
<dbReference type="Gene3D" id="3.30.930.10">
    <property type="entry name" value="Bira Bifunctional Protein, Domain 2"/>
    <property type="match status" value="1"/>
</dbReference>
<evidence type="ECO:0000256" key="1">
    <source>
        <dbReference type="ARBA" id="ARBA00022598"/>
    </source>
</evidence>
<evidence type="ECO:0000256" key="3">
    <source>
        <dbReference type="ARBA" id="ARBA00022840"/>
    </source>
</evidence>
<organism evidence="7 8">
    <name type="scientific">Candidatus Komeilibacteria bacterium RIFCSPHIGHO2_01_FULL_52_14</name>
    <dbReference type="NCBI Taxonomy" id="1798549"/>
    <lineage>
        <taxon>Bacteria</taxon>
        <taxon>Candidatus Komeiliibacteriota</taxon>
    </lineage>
</organism>
<evidence type="ECO:0000256" key="5">
    <source>
        <dbReference type="ARBA" id="ARBA00023146"/>
    </source>
</evidence>
<evidence type="ECO:0000313" key="8">
    <source>
        <dbReference type="Proteomes" id="UP000177817"/>
    </source>
</evidence>
<keyword evidence="3" id="KW-0067">ATP-binding</keyword>
<proteinExistence type="predicted"/>
<dbReference type="Pfam" id="PF00152">
    <property type="entry name" value="tRNA-synt_2"/>
    <property type="match status" value="1"/>
</dbReference>
<accession>A0A1G2BLZ6</accession>
<evidence type="ECO:0000256" key="4">
    <source>
        <dbReference type="ARBA" id="ARBA00022917"/>
    </source>
</evidence>
<dbReference type="GO" id="GO:0005524">
    <property type="term" value="F:ATP binding"/>
    <property type="evidence" value="ECO:0007669"/>
    <property type="project" value="UniProtKB-KW"/>
</dbReference>
<dbReference type="InterPro" id="IPR045864">
    <property type="entry name" value="aa-tRNA-synth_II/BPL/LPL"/>
</dbReference>